<accession>A0A834SVG2</accession>
<organism evidence="3 4">
    <name type="scientific">Senna tora</name>
    <dbReference type="NCBI Taxonomy" id="362788"/>
    <lineage>
        <taxon>Eukaryota</taxon>
        <taxon>Viridiplantae</taxon>
        <taxon>Streptophyta</taxon>
        <taxon>Embryophyta</taxon>
        <taxon>Tracheophyta</taxon>
        <taxon>Spermatophyta</taxon>
        <taxon>Magnoliopsida</taxon>
        <taxon>eudicotyledons</taxon>
        <taxon>Gunneridae</taxon>
        <taxon>Pentapetalae</taxon>
        <taxon>rosids</taxon>
        <taxon>fabids</taxon>
        <taxon>Fabales</taxon>
        <taxon>Fabaceae</taxon>
        <taxon>Caesalpinioideae</taxon>
        <taxon>Cassia clade</taxon>
        <taxon>Senna</taxon>
    </lineage>
</organism>
<evidence type="ECO:0000259" key="2">
    <source>
        <dbReference type="Pfam" id="PF07727"/>
    </source>
</evidence>
<dbReference type="AlphaFoldDB" id="A0A834SVG2"/>
<reference evidence="3" key="1">
    <citation type="submission" date="2020-09" db="EMBL/GenBank/DDBJ databases">
        <title>Genome-Enabled Discovery of Anthraquinone Biosynthesis in Senna tora.</title>
        <authorList>
            <person name="Kang S.-H."/>
            <person name="Pandey R.P."/>
            <person name="Lee C.-M."/>
            <person name="Sim J.-S."/>
            <person name="Jeong J.-T."/>
            <person name="Choi B.-S."/>
            <person name="Jung M."/>
            <person name="Ginzburg D."/>
            <person name="Zhao K."/>
            <person name="Won S.Y."/>
            <person name="Oh T.-J."/>
            <person name="Yu Y."/>
            <person name="Kim N.-H."/>
            <person name="Lee O.R."/>
            <person name="Lee T.-H."/>
            <person name="Bashyal P."/>
            <person name="Kim T.-S."/>
            <person name="Lee W.-H."/>
            <person name="Kawkins C."/>
            <person name="Kim C.-K."/>
            <person name="Kim J.S."/>
            <person name="Ahn B.O."/>
            <person name="Rhee S.Y."/>
            <person name="Sohng J.K."/>
        </authorList>
    </citation>
    <scope>NUCLEOTIDE SEQUENCE</scope>
    <source>
        <tissue evidence="3">Leaf</tissue>
    </source>
</reference>
<keyword evidence="4" id="KW-1185">Reference proteome</keyword>
<evidence type="ECO:0000256" key="1">
    <source>
        <dbReference type="SAM" id="MobiDB-lite"/>
    </source>
</evidence>
<name>A0A834SVG2_9FABA</name>
<feature type="region of interest" description="Disordered" evidence="1">
    <location>
        <begin position="23"/>
        <end position="51"/>
    </location>
</feature>
<proteinExistence type="predicted"/>
<dbReference type="InterPro" id="IPR013103">
    <property type="entry name" value="RVT_2"/>
</dbReference>
<dbReference type="Pfam" id="PF07727">
    <property type="entry name" value="RVT_2"/>
    <property type="match status" value="1"/>
</dbReference>
<evidence type="ECO:0000313" key="4">
    <source>
        <dbReference type="Proteomes" id="UP000634136"/>
    </source>
</evidence>
<feature type="compositionally biased region" description="Gly residues" evidence="1">
    <location>
        <begin position="29"/>
        <end position="43"/>
    </location>
</feature>
<protein>
    <submittedName>
        <fullName evidence="3">Retrovirus-related Pol polyprotein from transposon RE1</fullName>
    </submittedName>
</protein>
<sequence length="480" mass="52643">MAEVSIREEDLLMVGPPNGVLNSFRGNYQGRGGRGQTPGQGRGGRGRTWQNGGRPQCQICGKFGHIGVNCHNRMPNHTMAQQVNIANGTGLEITCIGSSELLTNSQSLKLNQLLHVPEVDHQVLLEGKNRQGLYVFGNLQFLHKSSQPSASVNIASSFLDSSQFGIWYSRLGHPSAQIDHSSSSLPLATPSTIVVSSSLLHHNKTCFISTQCDNSLFIKNEGTLTLFVLVYVDNVIVTGFSLKAIKYLIAALNAKFVLKDLGNLHYFLGIEARDTSNGGLLLTRKYIKDLLAKTDMTDASSQKIPMTAGLKLSSSDSETFQDPHKYLTGTIDYGLHGSTYSSQILFISAPSLMLTGAQMWMIEDPPQAGASILARTLSEVAWIQSLLSKLQCPLSQVPHIYCNNLSSVLLLANPILHTKFPSMLNSTSISFGKELQRGRFMSCKSQLRIKLQIFSPKHYPTLCSVILEPNLECHLLPLWV</sequence>
<gene>
    <name evidence="3" type="ORF">G2W53_035245</name>
</gene>
<feature type="domain" description="Reverse transcriptase Ty1/copia-type" evidence="2">
    <location>
        <begin position="206"/>
        <end position="307"/>
    </location>
</feature>
<comment type="caution">
    <text evidence="3">The sequence shown here is derived from an EMBL/GenBank/DDBJ whole genome shotgun (WGS) entry which is preliminary data.</text>
</comment>
<evidence type="ECO:0000313" key="3">
    <source>
        <dbReference type="EMBL" id="KAF7808502.1"/>
    </source>
</evidence>
<dbReference type="EMBL" id="JAAIUW010000011">
    <property type="protein sequence ID" value="KAF7808502.1"/>
    <property type="molecule type" value="Genomic_DNA"/>
</dbReference>
<dbReference type="Proteomes" id="UP000634136">
    <property type="component" value="Unassembled WGS sequence"/>
</dbReference>